<evidence type="ECO:0000313" key="2">
    <source>
        <dbReference type="Proteomes" id="UP001427805"/>
    </source>
</evidence>
<keyword evidence="2" id="KW-1185">Reference proteome</keyword>
<comment type="caution">
    <text evidence="1">The sequence shown here is derived from an EMBL/GenBank/DDBJ whole genome shotgun (WGS) entry which is preliminary data.</text>
</comment>
<proteinExistence type="predicted"/>
<accession>A0ABV0B580</accession>
<evidence type="ECO:0000313" key="1">
    <source>
        <dbReference type="EMBL" id="MEN3746362.1"/>
    </source>
</evidence>
<name>A0ABV0B580_9SPHN</name>
<reference evidence="1 2" key="1">
    <citation type="submission" date="2024-05" db="EMBL/GenBank/DDBJ databases">
        <title>Sphingomonas sp. HF-S3 16S ribosomal RNA gene Genome sequencing and assembly.</title>
        <authorList>
            <person name="Lee H."/>
        </authorList>
    </citation>
    <scope>NUCLEOTIDE SEQUENCE [LARGE SCALE GENOMIC DNA]</scope>
    <source>
        <strain evidence="1 2">HF-S3</strain>
    </source>
</reference>
<sequence length="72" mass="8468">MMLENRRDAAVARREELLARIAAVEDGRKRSRPFFIGETEADTHENLLYTMRQCLRDEELAIETMNEDLSRL</sequence>
<protein>
    <submittedName>
        <fullName evidence="1">Uncharacterized protein</fullName>
    </submittedName>
</protein>
<organism evidence="1 2">
    <name type="scientific">Sphingomonas rustica</name>
    <dbReference type="NCBI Taxonomy" id="3103142"/>
    <lineage>
        <taxon>Bacteria</taxon>
        <taxon>Pseudomonadati</taxon>
        <taxon>Pseudomonadota</taxon>
        <taxon>Alphaproteobacteria</taxon>
        <taxon>Sphingomonadales</taxon>
        <taxon>Sphingomonadaceae</taxon>
        <taxon>Sphingomonas</taxon>
    </lineage>
</organism>
<gene>
    <name evidence="1" type="ORF">TPR58_04220</name>
</gene>
<dbReference type="Proteomes" id="UP001427805">
    <property type="component" value="Unassembled WGS sequence"/>
</dbReference>
<dbReference type="RefSeq" id="WP_346245366.1">
    <property type="nucleotide sequence ID" value="NZ_JBDIZK010000002.1"/>
</dbReference>
<dbReference type="EMBL" id="JBDIZK010000002">
    <property type="protein sequence ID" value="MEN3746362.1"/>
    <property type="molecule type" value="Genomic_DNA"/>
</dbReference>